<protein>
    <submittedName>
        <fullName evidence="1">Uncharacterized protein</fullName>
    </submittedName>
</protein>
<dbReference type="AlphaFoldDB" id="X1A8R1"/>
<comment type="caution">
    <text evidence="1">The sequence shown here is derived from an EMBL/GenBank/DDBJ whole genome shotgun (WGS) entry which is preliminary data.</text>
</comment>
<reference evidence="1" key="1">
    <citation type="journal article" date="2014" name="Front. Microbiol.">
        <title>High frequency of phylogenetically diverse reductive dehalogenase-homologous genes in deep subseafloor sedimentary metagenomes.</title>
        <authorList>
            <person name="Kawai M."/>
            <person name="Futagami T."/>
            <person name="Toyoda A."/>
            <person name="Takaki Y."/>
            <person name="Nishi S."/>
            <person name="Hori S."/>
            <person name="Arai W."/>
            <person name="Tsubouchi T."/>
            <person name="Morono Y."/>
            <person name="Uchiyama I."/>
            <person name="Ito T."/>
            <person name="Fujiyama A."/>
            <person name="Inagaki F."/>
            <person name="Takami H."/>
        </authorList>
    </citation>
    <scope>NUCLEOTIDE SEQUENCE</scope>
    <source>
        <strain evidence="1">Expedition CK06-06</strain>
    </source>
</reference>
<evidence type="ECO:0000313" key="1">
    <source>
        <dbReference type="EMBL" id="GAG78730.1"/>
    </source>
</evidence>
<sequence>DVAPLLFDLVKIRDYHPYLGKAEIVGDQTEGVGKKKNIFVDHCFVKLWP</sequence>
<organism evidence="1">
    <name type="scientific">marine sediment metagenome</name>
    <dbReference type="NCBI Taxonomy" id="412755"/>
    <lineage>
        <taxon>unclassified sequences</taxon>
        <taxon>metagenomes</taxon>
        <taxon>ecological metagenomes</taxon>
    </lineage>
</organism>
<accession>X1A8R1</accession>
<name>X1A8R1_9ZZZZ</name>
<proteinExistence type="predicted"/>
<feature type="non-terminal residue" evidence="1">
    <location>
        <position position="1"/>
    </location>
</feature>
<gene>
    <name evidence="1" type="ORF">S01H4_21259</name>
</gene>
<dbReference type="EMBL" id="BART01009615">
    <property type="protein sequence ID" value="GAG78730.1"/>
    <property type="molecule type" value="Genomic_DNA"/>
</dbReference>